<proteinExistence type="predicted"/>
<dbReference type="Pfam" id="PF12654">
    <property type="entry name" value="DUF3786"/>
    <property type="match status" value="1"/>
</dbReference>
<name>A0A5S5AXV9_9FIRM</name>
<reference evidence="2 3" key="1">
    <citation type="submission" date="2019-07" db="EMBL/GenBank/DDBJ databases">
        <title>Genomic Encyclopedia of Type Strains, Phase I: the one thousand microbial genomes (KMG-I) project.</title>
        <authorList>
            <person name="Kyrpides N."/>
        </authorList>
    </citation>
    <scope>NUCLEOTIDE SEQUENCE [LARGE SCALE GENOMIC DNA]</scope>
    <source>
        <strain evidence="2 3">DSM 16647</strain>
    </source>
</reference>
<protein>
    <submittedName>
        <fullName evidence="2">Uncharacterized protein DUF3786</fullName>
    </submittedName>
</protein>
<sequence>MDNKKNEGAYFSAFSKSRKNLARLTPQDIARSALCEYDGPRMCFYLKSFNHSFQISYPEGKISFLDSNNKPPLEWGLILLNYLSGAKDIPLAGKWVSYRELPDGNVFFPSIKTHVLDVLSKYYTTCNKDLLRERLVHLGFNPEKNKADLSAEGLFTPRIPIKIQFWEGEDVIPPSCQILFDSSISCHMHIEDIAALCSVIRDLLINADFSLSGRKCVHLEDDEGR</sequence>
<organism evidence="2 3">
    <name type="scientific">Thermosediminibacter litoriperuensis</name>
    <dbReference type="NCBI Taxonomy" id="291989"/>
    <lineage>
        <taxon>Bacteria</taxon>
        <taxon>Bacillati</taxon>
        <taxon>Bacillota</taxon>
        <taxon>Clostridia</taxon>
        <taxon>Thermosediminibacterales</taxon>
        <taxon>Thermosediminibacteraceae</taxon>
        <taxon>Thermosediminibacter</taxon>
    </lineage>
</organism>
<feature type="domain" description="DUF3786" evidence="1">
    <location>
        <begin position="26"/>
        <end position="200"/>
    </location>
</feature>
<dbReference type="InterPro" id="IPR024264">
    <property type="entry name" value="DUF3786"/>
</dbReference>
<dbReference type="EMBL" id="VNHO01000005">
    <property type="protein sequence ID" value="TYP57596.1"/>
    <property type="molecule type" value="Genomic_DNA"/>
</dbReference>
<keyword evidence="3" id="KW-1185">Reference proteome</keyword>
<dbReference type="Proteomes" id="UP000322294">
    <property type="component" value="Unassembled WGS sequence"/>
</dbReference>
<dbReference type="RefSeq" id="WP_148866403.1">
    <property type="nucleotide sequence ID" value="NZ_VNHO01000005.1"/>
</dbReference>
<evidence type="ECO:0000313" key="2">
    <source>
        <dbReference type="EMBL" id="TYP57596.1"/>
    </source>
</evidence>
<gene>
    <name evidence="2" type="ORF">LZ11_00589</name>
</gene>
<dbReference type="AlphaFoldDB" id="A0A5S5AXV9"/>
<evidence type="ECO:0000259" key="1">
    <source>
        <dbReference type="Pfam" id="PF12654"/>
    </source>
</evidence>
<accession>A0A5S5AXV9</accession>
<comment type="caution">
    <text evidence="2">The sequence shown here is derived from an EMBL/GenBank/DDBJ whole genome shotgun (WGS) entry which is preliminary data.</text>
</comment>
<dbReference type="OrthoDB" id="159408at2"/>
<evidence type="ECO:0000313" key="3">
    <source>
        <dbReference type="Proteomes" id="UP000322294"/>
    </source>
</evidence>